<evidence type="ECO:0000313" key="5">
    <source>
        <dbReference type="Proteomes" id="UP000709336"/>
    </source>
</evidence>
<accession>A0ABX1QYZ7</accession>
<evidence type="ECO:0000259" key="3">
    <source>
        <dbReference type="Pfam" id="PF12464"/>
    </source>
</evidence>
<dbReference type="Pfam" id="PF12464">
    <property type="entry name" value="Mac"/>
    <property type="match status" value="1"/>
</dbReference>
<dbReference type="Proteomes" id="UP000709336">
    <property type="component" value="Unassembled WGS sequence"/>
</dbReference>
<sequence length="166" mass="18418">MHPIWQSIYAGKWYSTHAKPLRQARLAAKQWCWQLNQLDLGDDERINVLKHLCPAATSLQVGMQFFCDYGFNIQLQGQATFGNRVVVLDAGIVKLGDNLIVGNDVVICALHHSKDACKRGQGLQRAEPINIGRNVTLGNKVTVLPGTVIPDNTNVQANQLVTRNDF</sequence>
<dbReference type="InterPro" id="IPR051159">
    <property type="entry name" value="Hexapeptide_acetyltransf"/>
</dbReference>
<proteinExistence type="inferred from homology"/>
<comment type="similarity">
    <text evidence="1">Belongs to the transferase hexapeptide repeat family.</text>
</comment>
<evidence type="ECO:0000313" key="4">
    <source>
        <dbReference type="EMBL" id="NMH59448.1"/>
    </source>
</evidence>
<protein>
    <recommendedName>
        <fullName evidence="3">Maltose/galactoside acetyltransferase domain-containing protein</fullName>
    </recommendedName>
</protein>
<gene>
    <name evidence="4" type="ORF">HCJ96_05390</name>
</gene>
<dbReference type="PANTHER" id="PTHR23416:SF23">
    <property type="entry name" value="ACETYLTRANSFERASE C18B11.09C-RELATED"/>
    <property type="match status" value="1"/>
</dbReference>
<evidence type="ECO:0000256" key="1">
    <source>
        <dbReference type="ARBA" id="ARBA00007274"/>
    </source>
</evidence>
<dbReference type="PANTHER" id="PTHR23416">
    <property type="entry name" value="SIALIC ACID SYNTHASE-RELATED"/>
    <property type="match status" value="1"/>
</dbReference>
<keyword evidence="2" id="KW-0808">Transferase</keyword>
<organism evidence="4 5">
    <name type="scientific">Alteromonas ponticola</name>
    <dbReference type="NCBI Taxonomy" id="2720613"/>
    <lineage>
        <taxon>Bacteria</taxon>
        <taxon>Pseudomonadati</taxon>
        <taxon>Pseudomonadota</taxon>
        <taxon>Gammaproteobacteria</taxon>
        <taxon>Alteromonadales</taxon>
        <taxon>Alteromonadaceae</taxon>
        <taxon>Alteromonas/Salinimonas group</taxon>
        <taxon>Alteromonas</taxon>
    </lineage>
</organism>
<keyword evidence="5" id="KW-1185">Reference proteome</keyword>
<dbReference type="InterPro" id="IPR011004">
    <property type="entry name" value="Trimer_LpxA-like_sf"/>
</dbReference>
<dbReference type="EMBL" id="JAATNW010000003">
    <property type="protein sequence ID" value="NMH59448.1"/>
    <property type="molecule type" value="Genomic_DNA"/>
</dbReference>
<comment type="caution">
    <text evidence="4">The sequence shown here is derived from an EMBL/GenBank/DDBJ whole genome shotgun (WGS) entry which is preliminary data.</text>
</comment>
<dbReference type="InterPro" id="IPR024688">
    <property type="entry name" value="Mac_dom"/>
</dbReference>
<feature type="domain" description="Maltose/galactoside acetyltransferase" evidence="3">
    <location>
        <begin position="10"/>
        <end position="52"/>
    </location>
</feature>
<reference evidence="4 5" key="1">
    <citation type="submission" date="2020-03" db="EMBL/GenBank/DDBJ databases">
        <title>Alteromonas ponticola sp. nov., isolated from seawater.</title>
        <authorList>
            <person name="Yoon J.-H."/>
            <person name="Kim Y.-O."/>
        </authorList>
    </citation>
    <scope>NUCLEOTIDE SEQUENCE [LARGE SCALE GENOMIC DNA]</scope>
    <source>
        <strain evidence="4 5">MYP5</strain>
    </source>
</reference>
<evidence type="ECO:0000256" key="2">
    <source>
        <dbReference type="ARBA" id="ARBA00022679"/>
    </source>
</evidence>
<dbReference type="RefSeq" id="WP_169210023.1">
    <property type="nucleotide sequence ID" value="NZ_JAATNW010000003.1"/>
</dbReference>
<dbReference type="SUPFAM" id="SSF51161">
    <property type="entry name" value="Trimeric LpxA-like enzymes"/>
    <property type="match status" value="1"/>
</dbReference>
<dbReference type="Gene3D" id="2.160.10.10">
    <property type="entry name" value="Hexapeptide repeat proteins"/>
    <property type="match status" value="1"/>
</dbReference>
<name>A0ABX1QYZ7_9ALTE</name>